<gene>
    <name evidence="3" type="ORF">POM88_051083</name>
</gene>
<keyword evidence="4" id="KW-1185">Reference proteome</keyword>
<dbReference type="EMBL" id="JAUIZM010000011">
    <property type="protein sequence ID" value="KAK1357827.1"/>
    <property type="molecule type" value="Genomic_DNA"/>
</dbReference>
<organism evidence="3 4">
    <name type="scientific">Heracleum sosnowskyi</name>
    <dbReference type="NCBI Taxonomy" id="360622"/>
    <lineage>
        <taxon>Eukaryota</taxon>
        <taxon>Viridiplantae</taxon>
        <taxon>Streptophyta</taxon>
        <taxon>Embryophyta</taxon>
        <taxon>Tracheophyta</taxon>
        <taxon>Spermatophyta</taxon>
        <taxon>Magnoliopsida</taxon>
        <taxon>eudicotyledons</taxon>
        <taxon>Gunneridae</taxon>
        <taxon>Pentapetalae</taxon>
        <taxon>asterids</taxon>
        <taxon>campanulids</taxon>
        <taxon>Apiales</taxon>
        <taxon>Apiaceae</taxon>
        <taxon>Apioideae</taxon>
        <taxon>apioid superclade</taxon>
        <taxon>Tordylieae</taxon>
        <taxon>Tordyliinae</taxon>
        <taxon>Heracleum</taxon>
    </lineage>
</organism>
<dbReference type="Pfam" id="PF05160">
    <property type="entry name" value="DSS1_SEM1"/>
    <property type="match status" value="1"/>
</dbReference>
<dbReference type="InterPro" id="IPR007834">
    <property type="entry name" value="DSS1_SEM1"/>
</dbReference>
<comment type="function">
    <text evidence="2">Component of the 26S proteasome, a multiprotein complex involved in the ATP-dependent degradation of ubiquitinated proteins.</text>
</comment>
<accession>A0AAD8M350</accession>
<keyword evidence="2" id="KW-0539">Nucleus</keyword>
<evidence type="ECO:0000256" key="1">
    <source>
        <dbReference type="ARBA" id="ARBA00034491"/>
    </source>
</evidence>
<dbReference type="PANTHER" id="PTHR16771:SF17">
    <property type="entry name" value="PROTEIN DELETION OF SUV3 SUPPRESSOR 1(I)-RELATED"/>
    <property type="match status" value="1"/>
</dbReference>
<dbReference type="GO" id="GO:0006406">
    <property type="term" value="P:mRNA export from nucleus"/>
    <property type="evidence" value="ECO:0007669"/>
    <property type="project" value="UniProtKB-UniRule"/>
</dbReference>
<dbReference type="Proteomes" id="UP001237642">
    <property type="component" value="Unassembled WGS sequence"/>
</dbReference>
<sequence>MPVTDILVGMVGLLYDWRLASQEFVSITIVMAETKIEEKVEEAAKIDLFEDDDEFEEFEIGLEFEEKNEMGTDVTQEWEDDWDDDDVNDDFSLQLKKELQNNLTEKK</sequence>
<dbReference type="SMART" id="SM01385">
    <property type="entry name" value="DSS1_SEM1"/>
    <property type="match status" value="1"/>
</dbReference>
<comment type="caution">
    <text evidence="3">The sequence shown here is derived from an EMBL/GenBank/DDBJ whole genome shotgun (WGS) entry which is preliminary data.</text>
</comment>
<dbReference type="GO" id="GO:0043248">
    <property type="term" value="P:proteasome assembly"/>
    <property type="evidence" value="ECO:0007669"/>
    <property type="project" value="UniProtKB-UniRule"/>
</dbReference>
<comment type="similarity">
    <text evidence="1 2">Belongs to the DSS1/SEM1 family.</text>
</comment>
<reference evidence="3" key="2">
    <citation type="submission" date="2023-05" db="EMBL/GenBank/DDBJ databases">
        <authorList>
            <person name="Schelkunov M.I."/>
        </authorList>
    </citation>
    <scope>NUCLEOTIDE SEQUENCE</scope>
    <source>
        <strain evidence="3">Hsosn_3</strain>
        <tissue evidence="3">Leaf</tissue>
    </source>
</reference>
<dbReference type="PANTHER" id="PTHR16771">
    <property type="entry name" value="26 PROTEASOME COMPLEX SUBUNIT DSS1"/>
    <property type="match status" value="1"/>
</dbReference>
<evidence type="ECO:0000313" key="4">
    <source>
        <dbReference type="Proteomes" id="UP001237642"/>
    </source>
</evidence>
<proteinExistence type="inferred from homology"/>
<dbReference type="GO" id="GO:0008541">
    <property type="term" value="C:proteasome regulatory particle, lid subcomplex"/>
    <property type="evidence" value="ECO:0007669"/>
    <property type="project" value="UniProtKB-UniRule"/>
</dbReference>
<evidence type="ECO:0000256" key="2">
    <source>
        <dbReference type="RuleBase" id="RU369057"/>
    </source>
</evidence>
<protein>
    <recommendedName>
        <fullName evidence="2">26S proteasome complex subunit SEM1</fullName>
    </recommendedName>
</protein>
<dbReference type="AlphaFoldDB" id="A0AAD8M350"/>
<evidence type="ECO:0000313" key="3">
    <source>
        <dbReference type="EMBL" id="KAK1357827.1"/>
    </source>
</evidence>
<comment type="subcellular location">
    <subcellularLocation>
        <location evidence="2">Nucleus</location>
    </subcellularLocation>
</comment>
<dbReference type="GO" id="GO:0000724">
    <property type="term" value="P:double-strand break repair via homologous recombination"/>
    <property type="evidence" value="ECO:0007669"/>
    <property type="project" value="TreeGrafter"/>
</dbReference>
<name>A0AAD8M350_9APIA</name>
<keyword evidence="2" id="KW-0647">Proteasome</keyword>
<dbReference type="GO" id="GO:0005634">
    <property type="term" value="C:nucleus"/>
    <property type="evidence" value="ECO:0007669"/>
    <property type="project" value="UniProtKB-SubCell"/>
</dbReference>
<reference evidence="3" key="1">
    <citation type="submission" date="2023-02" db="EMBL/GenBank/DDBJ databases">
        <title>Genome of toxic invasive species Heracleum sosnowskyi carries increased number of genes despite the absence of recent whole-genome duplications.</title>
        <authorList>
            <person name="Schelkunov M."/>
            <person name="Shtratnikova V."/>
            <person name="Makarenko M."/>
            <person name="Klepikova A."/>
            <person name="Omelchenko D."/>
            <person name="Novikova G."/>
            <person name="Obukhova E."/>
            <person name="Bogdanov V."/>
            <person name="Penin A."/>
            <person name="Logacheva M."/>
        </authorList>
    </citation>
    <scope>NUCLEOTIDE SEQUENCE</scope>
    <source>
        <strain evidence="3">Hsosn_3</strain>
        <tissue evidence="3">Leaf</tissue>
    </source>
</reference>